<reference evidence="1" key="1">
    <citation type="journal article" date="2020" name="New Phytol.">
        <title>Comparative genomics reveals dynamic genome evolution in host specialist ectomycorrhizal fungi.</title>
        <authorList>
            <person name="Lofgren L.A."/>
            <person name="Nguyen N.H."/>
            <person name="Vilgalys R."/>
            <person name="Ruytinx J."/>
            <person name="Liao H.L."/>
            <person name="Branco S."/>
            <person name="Kuo A."/>
            <person name="LaButti K."/>
            <person name="Lipzen A."/>
            <person name="Andreopoulos W."/>
            <person name="Pangilinan J."/>
            <person name="Riley R."/>
            <person name="Hundley H."/>
            <person name="Na H."/>
            <person name="Barry K."/>
            <person name="Grigoriev I.V."/>
            <person name="Stajich J.E."/>
            <person name="Kennedy P.G."/>
        </authorList>
    </citation>
    <scope>NUCLEOTIDE SEQUENCE</scope>
    <source>
        <strain evidence="1">MN1</strain>
    </source>
</reference>
<dbReference type="Proteomes" id="UP000807769">
    <property type="component" value="Unassembled WGS sequence"/>
</dbReference>
<gene>
    <name evidence="1" type="ORF">BJ212DRAFT_1291353</name>
</gene>
<proteinExistence type="predicted"/>
<protein>
    <submittedName>
        <fullName evidence="1">Uncharacterized protein</fullName>
    </submittedName>
</protein>
<dbReference type="GeneID" id="64626128"/>
<dbReference type="EMBL" id="JABBWG010000326">
    <property type="protein sequence ID" value="KAG1795278.1"/>
    <property type="molecule type" value="Genomic_DNA"/>
</dbReference>
<feature type="non-terminal residue" evidence="1">
    <location>
        <position position="1"/>
    </location>
</feature>
<accession>A0A9P7DJA8</accession>
<sequence length="69" mass="7310">FASVNVKSLCIGGTVQLTTVVEVIQLCSGIVDLTLWILPEGDHDVPGCLLDALNKLPLSQLSIHLSTLP</sequence>
<keyword evidence="2" id="KW-1185">Reference proteome</keyword>
<comment type="caution">
    <text evidence="1">The sequence shown here is derived from an EMBL/GenBank/DDBJ whole genome shotgun (WGS) entry which is preliminary data.</text>
</comment>
<evidence type="ECO:0000313" key="1">
    <source>
        <dbReference type="EMBL" id="KAG1795278.1"/>
    </source>
</evidence>
<name>A0A9P7DJA8_9AGAM</name>
<evidence type="ECO:0000313" key="2">
    <source>
        <dbReference type="Proteomes" id="UP000807769"/>
    </source>
</evidence>
<organism evidence="1 2">
    <name type="scientific">Suillus subaureus</name>
    <dbReference type="NCBI Taxonomy" id="48587"/>
    <lineage>
        <taxon>Eukaryota</taxon>
        <taxon>Fungi</taxon>
        <taxon>Dikarya</taxon>
        <taxon>Basidiomycota</taxon>
        <taxon>Agaricomycotina</taxon>
        <taxon>Agaricomycetes</taxon>
        <taxon>Agaricomycetidae</taxon>
        <taxon>Boletales</taxon>
        <taxon>Suillineae</taxon>
        <taxon>Suillaceae</taxon>
        <taxon>Suillus</taxon>
    </lineage>
</organism>
<dbReference type="RefSeq" id="XP_041185214.1">
    <property type="nucleotide sequence ID" value="XM_041332111.1"/>
</dbReference>
<dbReference type="AlphaFoldDB" id="A0A9P7DJA8"/>
<dbReference type="OrthoDB" id="2900663at2759"/>